<keyword evidence="4" id="KW-0539">Nucleus</keyword>
<dbReference type="GO" id="GO:0005634">
    <property type="term" value="C:nucleus"/>
    <property type="evidence" value="ECO:0000318"/>
    <property type="project" value="GO_Central"/>
</dbReference>
<dbReference type="RefSeq" id="XP_001318143.1">
    <property type="nucleotide sequence ID" value="XM_001318108.1"/>
</dbReference>
<name>A2EN83_TRIV3</name>
<dbReference type="OrthoDB" id="2143914at2759"/>
<evidence type="ECO:0000256" key="3">
    <source>
        <dbReference type="ARBA" id="ARBA00023163"/>
    </source>
</evidence>
<dbReference type="EMBL" id="DS113437">
    <property type="protein sequence ID" value="EAY05920.1"/>
    <property type="molecule type" value="Genomic_DNA"/>
</dbReference>
<organism evidence="7 8">
    <name type="scientific">Trichomonas vaginalis (strain ATCC PRA-98 / G3)</name>
    <dbReference type="NCBI Taxonomy" id="412133"/>
    <lineage>
        <taxon>Eukaryota</taxon>
        <taxon>Metamonada</taxon>
        <taxon>Parabasalia</taxon>
        <taxon>Trichomonadida</taxon>
        <taxon>Trichomonadidae</taxon>
        <taxon>Trichomonas</taxon>
    </lineage>
</organism>
<dbReference type="KEGG" id="tva:4763791"/>
<dbReference type="InParanoid" id="A2EN83"/>
<dbReference type="InterPro" id="IPR051575">
    <property type="entry name" value="Myb-like_DNA-bd"/>
</dbReference>
<dbReference type="SMR" id="A2EN83"/>
<dbReference type="InterPro" id="IPR001005">
    <property type="entry name" value="SANT/Myb"/>
</dbReference>
<dbReference type="STRING" id="5722.A2EN83"/>
<gene>
    <name evidence="7" type="ORF">TVAG_353610</name>
</gene>
<dbReference type="AlphaFoldDB" id="A2EN83"/>
<dbReference type="PANTHER" id="PTHR46621">
    <property type="entry name" value="SNRNA-ACTIVATING PROTEIN COMPLEX SUBUNIT 4"/>
    <property type="match status" value="1"/>
</dbReference>
<dbReference type="VEuPathDB" id="TrichDB:TVAG_111520"/>
<dbReference type="InterPro" id="IPR009057">
    <property type="entry name" value="Homeodomain-like_sf"/>
</dbReference>
<keyword evidence="3" id="KW-0804">Transcription</keyword>
<evidence type="ECO:0000313" key="8">
    <source>
        <dbReference type="Proteomes" id="UP000001542"/>
    </source>
</evidence>
<evidence type="ECO:0000256" key="4">
    <source>
        <dbReference type="ARBA" id="ARBA00023242"/>
    </source>
</evidence>
<evidence type="ECO:0000313" key="7">
    <source>
        <dbReference type="EMBL" id="EAY05920.1"/>
    </source>
</evidence>
<feature type="domain" description="HTH myb-type" evidence="6">
    <location>
        <begin position="73"/>
        <end position="127"/>
    </location>
</feature>
<evidence type="ECO:0000259" key="5">
    <source>
        <dbReference type="PROSITE" id="PS50090"/>
    </source>
</evidence>
<evidence type="ECO:0000256" key="1">
    <source>
        <dbReference type="ARBA" id="ARBA00023015"/>
    </source>
</evidence>
<dbReference type="SMART" id="SM00717">
    <property type="entry name" value="SANT"/>
    <property type="match status" value="2"/>
</dbReference>
<dbReference type="CDD" id="cd00167">
    <property type="entry name" value="SANT"/>
    <property type="match status" value="2"/>
</dbReference>
<dbReference type="PANTHER" id="PTHR46621:SF1">
    <property type="entry name" value="SNRNA-ACTIVATING PROTEIN COMPLEX SUBUNIT 4"/>
    <property type="match status" value="1"/>
</dbReference>
<evidence type="ECO:0000259" key="6">
    <source>
        <dbReference type="PROSITE" id="PS51294"/>
    </source>
</evidence>
<reference evidence="7" key="2">
    <citation type="journal article" date="2007" name="Science">
        <title>Draft genome sequence of the sexually transmitted pathogen Trichomonas vaginalis.</title>
        <authorList>
            <person name="Carlton J.M."/>
            <person name="Hirt R.P."/>
            <person name="Silva J.C."/>
            <person name="Delcher A.L."/>
            <person name="Schatz M."/>
            <person name="Zhao Q."/>
            <person name="Wortman J.R."/>
            <person name="Bidwell S.L."/>
            <person name="Alsmark U.C.M."/>
            <person name="Besteiro S."/>
            <person name="Sicheritz-Ponten T."/>
            <person name="Noel C.J."/>
            <person name="Dacks J.B."/>
            <person name="Foster P.G."/>
            <person name="Simillion C."/>
            <person name="Van de Peer Y."/>
            <person name="Miranda-Saavedra D."/>
            <person name="Barton G.J."/>
            <person name="Westrop G.D."/>
            <person name="Mueller S."/>
            <person name="Dessi D."/>
            <person name="Fiori P.L."/>
            <person name="Ren Q."/>
            <person name="Paulsen I."/>
            <person name="Zhang H."/>
            <person name="Bastida-Corcuera F.D."/>
            <person name="Simoes-Barbosa A."/>
            <person name="Brown M.T."/>
            <person name="Hayes R.D."/>
            <person name="Mukherjee M."/>
            <person name="Okumura C.Y."/>
            <person name="Schneider R."/>
            <person name="Smith A.J."/>
            <person name="Vanacova S."/>
            <person name="Villalvazo M."/>
            <person name="Haas B.J."/>
            <person name="Pertea M."/>
            <person name="Feldblyum T.V."/>
            <person name="Utterback T.R."/>
            <person name="Shu C.L."/>
            <person name="Osoegawa K."/>
            <person name="de Jong P.J."/>
            <person name="Hrdy I."/>
            <person name="Horvathova L."/>
            <person name="Zubacova Z."/>
            <person name="Dolezal P."/>
            <person name="Malik S.B."/>
            <person name="Logsdon J.M. Jr."/>
            <person name="Henze K."/>
            <person name="Gupta A."/>
            <person name="Wang C.C."/>
            <person name="Dunne R.L."/>
            <person name="Upcroft J.A."/>
            <person name="Upcroft P."/>
            <person name="White O."/>
            <person name="Salzberg S.L."/>
            <person name="Tang P."/>
            <person name="Chiu C.-H."/>
            <person name="Lee Y.-S."/>
            <person name="Embley T.M."/>
            <person name="Coombs G.H."/>
            <person name="Mottram J.C."/>
            <person name="Tachezy J."/>
            <person name="Fraser-Liggett C.M."/>
            <person name="Johnson P.J."/>
        </authorList>
    </citation>
    <scope>NUCLEOTIDE SEQUENCE [LARGE SCALE GENOMIC DNA]</scope>
    <source>
        <strain evidence="7">G3</strain>
    </source>
</reference>
<dbReference type="PROSITE" id="PS50090">
    <property type="entry name" value="MYB_LIKE"/>
    <property type="match status" value="2"/>
</dbReference>
<dbReference type="GO" id="GO:0000978">
    <property type="term" value="F:RNA polymerase II cis-regulatory region sequence-specific DNA binding"/>
    <property type="evidence" value="ECO:0000318"/>
    <property type="project" value="GO_Central"/>
</dbReference>
<dbReference type="eggNOG" id="KOG0048">
    <property type="taxonomic scope" value="Eukaryota"/>
</dbReference>
<feature type="domain" description="Myb-like" evidence="5">
    <location>
        <begin position="21"/>
        <end position="72"/>
    </location>
</feature>
<accession>A2EN83</accession>
<evidence type="ECO:0000256" key="2">
    <source>
        <dbReference type="ARBA" id="ARBA00023125"/>
    </source>
</evidence>
<keyword evidence="2 7" id="KW-0238">DNA-binding</keyword>
<proteinExistence type="predicted"/>
<dbReference type="InterPro" id="IPR017930">
    <property type="entry name" value="Myb_dom"/>
</dbReference>
<feature type="domain" description="HTH myb-type" evidence="6">
    <location>
        <begin position="26"/>
        <end position="72"/>
    </location>
</feature>
<protein>
    <submittedName>
        <fullName evidence="7">Myb-like DNA-binding domain containing protein</fullName>
    </submittedName>
</protein>
<dbReference type="Proteomes" id="UP000001542">
    <property type="component" value="Unassembled WGS sequence"/>
</dbReference>
<dbReference type="PROSITE" id="PS51294">
    <property type="entry name" value="HTH_MYB"/>
    <property type="match status" value="2"/>
</dbReference>
<dbReference type="Pfam" id="PF00249">
    <property type="entry name" value="Myb_DNA-binding"/>
    <property type="match status" value="2"/>
</dbReference>
<dbReference type="Gene3D" id="1.10.10.60">
    <property type="entry name" value="Homeodomain-like"/>
    <property type="match status" value="2"/>
</dbReference>
<dbReference type="GO" id="GO:0006355">
    <property type="term" value="P:regulation of DNA-templated transcription"/>
    <property type="evidence" value="ECO:0000318"/>
    <property type="project" value="GO_Central"/>
</dbReference>
<keyword evidence="8" id="KW-1185">Reference proteome</keyword>
<dbReference type="SUPFAM" id="SSF46689">
    <property type="entry name" value="Homeodomain-like"/>
    <property type="match status" value="2"/>
</dbReference>
<dbReference type="VEuPathDB" id="TrichDB:TVAGG3_0546120"/>
<dbReference type="GO" id="GO:0000981">
    <property type="term" value="F:DNA-binding transcription factor activity, RNA polymerase II-specific"/>
    <property type="evidence" value="ECO:0000318"/>
    <property type="project" value="GO_Central"/>
</dbReference>
<feature type="domain" description="Myb-like" evidence="5">
    <location>
        <begin position="73"/>
        <end position="123"/>
    </location>
</feature>
<sequence length="197" mass="22902">MNPIQLLPAVRPIISTSLSKNGKQSKCKFTREDDLKLISLVMSRPERDWVWISQQMANRNPRQCRERWYNYLDPSLQKGGWTPEEDQLLIEKKKEMGPHWNAIARFFAGRSGNSVRNRWLLIMRHEEKNNTDAPEPVEVKIPPIIPAGIEIEAETPHPQANITLDEKLDSILVPREDVNMFSTSVDDFDFLLNFELH</sequence>
<keyword evidence="1" id="KW-0805">Transcription regulation</keyword>
<reference evidence="7" key="1">
    <citation type="submission" date="2006-10" db="EMBL/GenBank/DDBJ databases">
        <authorList>
            <person name="Amadeo P."/>
            <person name="Zhao Q."/>
            <person name="Wortman J."/>
            <person name="Fraser-Liggett C."/>
            <person name="Carlton J."/>
        </authorList>
    </citation>
    <scope>NUCLEOTIDE SEQUENCE</scope>
    <source>
        <strain evidence="7">G3</strain>
    </source>
</reference>